<evidence type="ECO:0000313" key="2">
    <source>
        <dbReference type="Proteomes" id="UP001147782"/>
    </source>
</evidence>
<comment type="caution">
    <text evidence="1">The sequence shown here is derived from an EMBL/GenBank/DDBJ whole genome shotgun (WGS) entry which is preliminary data.</text>
</comment>
<evidence type="ECO:0008006" key="3">
    <source>
        <dbReference type="Google" id="ProtNLM"/>
    </source>
</evidence>
<name>A0A9W9SLR1_9EURO</name>
<dbReference type="EMBL" id="JAPZBS010000002">
    <property type="protein sequence ID" value="KAJ5380871.1"/>
    <property type="molecule type" value="Genomic_DNA"/>
</dbReference>
<proteinExistence type="predicted"/>
<gene>
    <name evidence="1" type="ORF">N7496_003299</name>
</gene>
<keyword evidence="2" id="KW-1185">Reference proteome</keyword>
<dbReference type="OrthoDB" id="5598852at2759"/>
<dbReference type="GeneID" id="81435407"/>
<organism evidence="1 2">
    <name type="scientific">Penicillium cataractarum</name>
    <dbReference type="NCBI Taxonomy" id="2100454"/>
    <lineage>
        <taxon>Eukaryota</taxon>
        <taxon>Fungi</taxon>
        <taxon>Dikarya</taxon>
        <taxon>Ascomycota</taxon>
        <taxon>Pezizomycotina</taxon>
        <taxon>Eurotiomycetes</taxon>
        <taxon>Eurotiomycetidae</taxon>
        <taxon>Eurotiales</taxon>
        <taxon>Aspergillaceae</taxon>
        <taxon>Penicillium</taxon>
    </lineage>
</organism>
<dbReference type="AlphaFoldDB" id="A0A9W9SLR1"/>
<dbReference type="Proteomes" id="UP001147782">
    <property type="component" value="Unassembled WGS sequence"/>
</dbReference>
<evidence type="ECO:0000313" key="1">
    <source>
        <dbReference type="EMBL" id="KAJ5380871.1"/>
    </source>
</evidence>
<sequence>MVLLHKDFGVCNVMVVDEDNHLIRYDNYDALDKIFWDVLSTHAVRFDGETVRTINAAMVVDLLLSHGFTSRPANMPIPEPIRDESGAYEMLGLDCLLINPATRLVYE</sequence>
<reference evidence="1" key="2">
    <citation type="journal article" date="2023" name="IMA Fungus">
        <title>Comparative genomic study of the Penicillium genus elucidates a diverse pangenome and 15 lateral gene transfer events.</title>
        <authorList>
            <person name="Petersen C."/>
            <person name="Sorensen T."/>
            <person name="Nielsen M.R."/>
            <person name="Sondergaard T.E."/>
            <person name="Sorensen J.L."/>
            <person name="Fitzpatrick D.A."/>
            <person name="Frisvad J.C."/>
            <person name="Nielsen K.L."/>
        </authorList>
    </citation>
    <scope>NUCLEOTIDE SEQUENCE</scope>
    <source>
        <strain evidence="1">IBT 29864</strain>
    </source>
</reference>
<accession>A0A9W9SLR1</accession>
<dbReference type="RefSeq" id="XP_056558442.1">
    <property type="nucleotide sequence ID" value="XM_056696230.1"/>
</dbReference>
<reference evidence="1" key="1">
    <citation type="submission" date="2022-11" db="EMBL/GenBank/DDBJ databases">
        <authorList>
            <person name="Petersen C."/>
        </authorList>
    </citation>
    <scope>NUCLEOTIDE SEQUENCE</scope>
    <source>
        <strain evidence="1">IBT 29864</strain>
    </source>
</reference>
<protein>
    <recommendedName>
        <fullName evidence="3">Aminoglycoside phosphotransferase domain-containing protein</fullName>
    </recommendedName>
</protein>